<organism evidence="1">
    <name type="scientific">uncultured marine group II/III euryarchaeote KM3_127_D04</name>
    <dbReference type="NCBI Taxonomy" id="1457857"/>
    <lineage>
        <taxon>Archaea</taxon>
        <taxon>Methanobacteriati</taxon>
        <taxon>Methanobacteriota</taxon>
        <taxon>environmental samples</taxon>
    </lineage>
</organism>
<accession>A0A075G8R4</accession>
<dbReference type="EMBL" id="KF900578">
    <property type="protein sequence ID" value="AIE99998.1"/>
    <property type="molecule type" value="Genomic_DNA"/>
</dbReference>
<name>A0A075G8R4_9EURY</name>
<dbReference type="AlphaFoldDB" id="A0A075G8R4"/>
<sequence length="204" mass="23267">MRTQSAAVGLLLMLVVSTVSAGCLGLVIQREIMETMREEPEVINKEESYFWDITFDSDSIEAIQYTNETPITFDDTVSKLTIVFRAQFPYSSILEQVVPNGTNEYRYVEVRVWEPGVKAAGGNPYWEVKATQDYPLERFEFSDLVNGNWLVEIDARGYGWDSPVDQASFHDHFDMSLTITKPCVRFAEIHETGECTDLSVLQDR</sequence>
<evidence type="ECO:0000313" key="1">
    <source>
        <dbReference type="EMBL" id="AIE99998.1"/>
    </source>
</evidence>
<proteinExistence type="predicted"/>
<protein>
    <submittedName>
        <fullName evidence="1">Uncharacterized protein</fullName>
    </submittedName>
</protein>
<reference evidence="1" key="1">
    <citation type="journal article" date="2014" name="Genome Biol. Evol.">
        <title>Pangenome evidence for extensive interdomain horizontal transfer affecting lineage core and shell genes in uncultured planktonic thaumarchaeota and euryarchaeota.</title>
        <authorList>
            <person name="Deschamps P."/>
            <person name="Zivanovic Y."/>
            <person name="Moreira D."/>
            <person name="Rodriguez-Valera F."/>
            <person name="Lopez-Garcia P."/>
        </authorList>
    </citation>
    <scope>NUCLEOTIDE SEQUENCE</scope>
</reference>
<dbReference type="PROSITE" id="PS51257">
    <property type="entry name" value="PROKAR_LIPOPROTEIN"/>
    <property type="match status" value="1"/>
</dbReference>